<reference evidence="3" key="1">
    <citation type="journal article" date="2020" name="Cell">
        <title>Large-Scale Comparative Analyses of Tick Genomes Elucidate Their Genetic Diversity and Vector Capacities.</title>
        <authorList>
            <consortium name="Tick Genome and Microbiome Consortium (TIGMIC)"/>
            <person name="Jia N."/>
            <person name="Wang J."/>
            <person name="Shi W."/>
            <person name="Du L."/>
            <person name="Sun Y."/>
            <person name="Zhan W."/>
            <person name="Jiang J.F."/>
            <person name="Wang Q."/>
            <person name="Zhang B."/>
            <person name="Ji P."/>
            <person name="Bell-Sakyi L."/>
            <person name="Cui X.M."/>
            <person name="Yuan T.T."/>
            <person name="Jiang B.G."/>
            <person name="Yang W.F."/>
            <person name="Lam T.T."/>
            <person name="Chang Q.C."/>
            <person name="Ding S.J."/>
            <person name="Wang X.J."/>
            <person name="Zhu J.G."/>
            <person name="Ruan X.D."/>
            <person name="Zhao L."/>
            <person name="Wei J.T."/>
            <person name="Ye R.Z."/>
            <person name="Que T.C."/>
            <person name="Du C.H."/>
            <person name="Zhou Y.H."/>
            <person name="Cheng J.X."/>
            <person name="Dai P.F."/>
            <person name="Guo W.B."/>
            <person name="Han X.H."/>
            <person name="Huang E.J."/>
            <person name="Li L.F."/>
            <person name="Wei W."/>
            <person name="Gao Y.C."/>
            <person name="Liu J.Z."/>
            <person name="Shao H.Z."/>
            <person name="Wang X."/>
            <person name="Wang C.C."/>
            <person name="Yang T.C."/>
            <person name="Huo Q.B."/>
            <person name="Li W."/>
            <person name="Chen H.Y."/>
            <person name="Chen S.E."/>
            <person name="Zhou L.G."/>
            <person name="Ni X.B."/>
            <person name="Tian J.H."/>
            <person name="Sheng Y."/>
            <person name="Liu T."/>
            <person name="Pan Y.S."/>
            <person name="Xia L.Y."/>
            <person name="Li J."/>
            <person name="Zhao F."/>
            <person name="Cao W.C."/>
        </authorList>
    </citation>
    <scope>NUCLEOTIDE SEQUENCE</scope>
    <source>
        <strain evidence="3">Rmic-2018</strain>
    </source>
</reference>
<dbReference type="Proteomes" id="UP000821866">
    <property type="component" value="Unassembled WGS sequence"/>
</dbReference>
<comment type="caution">
    <text evidence="3">The sequence shown here is derived from an EMBL/GenBank/DDBJ whole genome shotgun (WGS) entry which is preliminary data.</text>
</comment>
<dbReference type="PROSITE" id="PS50060">
    <property type="entry name" value="MAM_2"/>
    <property type="match status" value="3"/>
</dbReference>
<dbReference type="InterPro" id="IPR051560">
    <property type="entry name" value="MAM_domain-containing"/>
</dbReference>
<dbReference type="InterPro" id="IPR000998">
    <property type="entry name" value="MAM_dom"/>
</dbReference>
<organism evidence="3 4">
    <name type="scientific">Rhipicephalus microplus</name>
    <name type="common">Cattle tick</name>
    <name type="synonym">Boophilus microplus</name>
    <dbReference type="NCBI Taxonomy" id="6941"/>
    <lineage>
        <taxon>Eukaryota</taxon>
        <taxon>Metazoa</taxon>
        <taxon>Ecdysozoa</taxon>
        <taxon>Arthropoda</taxon>
        <taxon>Chelicerata</taxon>
        <taxon>Arachnida</taxon>
        <taxon>Acari</taxon>
        <taxon>Parasitiformes</taxon>
        <taxon>Ixodida</taxon>
        <taxon>Ixodoidea</taxon>
        <taxon>Ixodidae</taxon>
        <taxon>Rhipicephalinae</taxon>
        <taxon>Rhipicephalus</taxon>
        <taxon>Boophilus</taxon>
    </lineage>
</organism>
<dbReference type="SMART" id="SM00137">
    <property type="entry name" value="MAM"/>
    <property type="match status" value="3"/>
</dbReference>
<dbReference type="CDD" id="cd06263">
    <property type="entry name" value="MAM"/>
    <property type="match status" value="3"/>
</dbReference>
<evidence type="ECO:0000256" key="1">
    <source>
        <dbReference type="SAM" id="MobiDB-lite"/>
    </source>
</evidence>
<feature type="domain" description="MAM" evidence="2">
    <location>
        <begin position="84"/>
        <end position="199"/>
    </location>
</feature>
<dbReference type="PANTHER" id="PTHR23282">
    <property type="entry name" value="APICAL ENDOSOMAL GLYCOPROTEIN PRECURSOR"/>
    <property type="match status" value="1"/>
</dbReference>
<evidence type="ECO:0000313" key="3">
    <source>
        <dbReference type="EMBL" id="KAH8025866.1"/>
    </source>
</evidence>
<feature type="domain" description="MAM" evidence="2">
    <location>
        <begin position="203"/>
        <end position="374"/>
    </location>
</feature>
<dbReference type="Pfam" id="PF00629">
    <property type="entry name" value="MAM"/>
    <property type="match status" value="3"/>
</dbReference>
<evidence type="ECO:0000313" key="4">
    <source>
        <dbReference type="Proteomes" id="UP000821866"/>
    </source>
</evidence>
<reference evidence="3" key="2">
    <citation type="submission" date="2021-09" db="EMBL/GenBank/DDBJ databases">
        <authorList>
            <person name="Jia N."/>
            <person name="Wang J."/>
            <person name="Shi W."/>
            <person name="Du L."/>
            <person name="Sun Y."/>
            <person name="Zhan W."/>
            <person name="Jiang J."/>
            <person name="Wang Q."/>
            <person name="Zhang B."/>
            <person name="Ji P."/>
            <person name="Sakyi L.B."/>
            <person name="Cui X."/>
            <person name="Yuan T."/>
            <person name="Jiang B."/>
            <person name="Yang W."/>
            <person name="Lam T.T.-Y."/>
            <person name="Chang Q."/>
            <person name="Ding S."/>
            <person name="Wang X."/>
            <person name="Zhu J."/>
            <person name="Ruan X."/>
            <person name="Zhao L."/>
            <person name="Wei J."/>
            <person name="Que T."/>
            <person name="Du C."/>
            <person name="Cheng J."/>
            <person name="Dai P."/>
            <person name="Han X."/>
            <person name="Huang E."/>
            <person name="Gao Y."/>
            <person name="Liu J."/>
            <person name="Shao H."/>
            <person name="Ye R."/>
            <person name="Li L."/>
            <person name="Wei W."/>
            <person name="Wang X."/>
            <person name="Wang C."/>
            <person name="Huo Q."/>
            <person name="Li W."/>
            <person name="Guo W."/>
            <person name="Chen H."/>
            <person name="Chen S."/>
            <person name="Zhou L."/>
            <person name="Zhou L."/>
            <person name="Ni X."/>
            <person name="Tian J."/>
            <person name="Zhou Y."/>
            <person name="Sheng Y."/>
            <person name="Liu T."/>
            <person name="Pan Y."/>
            <person name="Xia L."/>
            <person name="Li J."/>
            <person name="Zhao F."/>
            <person name="Cao W."/>
        </authorList>
    </citation>
    <scope>NUCLEOTIDE SEQUENCE</scope>
    <source>
        <strain evidence="3">Rmic-2018</strain>
        <tissue evidence="3">Larvae</tissue>
    </source>
</reference>
<dbReference type="Gene3D" id="2.60.120.200">
    <property type="match status" value="3"/>
</dbReference>
<name>A0A9J6DVG7_RHIMP</name>
<dbReference type="SUPFAM" id="SSF49899">
    <property type="entry name" value="Concanavalin A-like lectins/glucanases"/>
    <property type="match status" value="3"/>
</dbReference>
<feature type="domain" description="MAM" evidence="2">
    <location>
        <begin position="376"/>
        <end position="536"/>
    </location>
</feature>
<accession>A0A9J6DVG7</accession>
<proteinExistence type="predicted"/>
<sequence>MRKVGAGRRDVDHCVCGFVGIHFTATLDVDAPYKPTDEQQLSERAPTLSIYTARRRMHCQLLNVLEARRHMRVHWRIRRIVDVERGPYMYAQNSRFTISKARLVSMKMSPTPDTGRCFTFWYNMWHPNVGNLSLLMRMNNVTNILWTRSSPQGKEWKQGQVQLHSDDPHQLIFEAVLLYGGGGLIAIDNLVLNDTSCASDKYGGCNFESDSCGWQLNNWERTSTSRSLKPTSDHTTQSPTGEKKGSHGEKKEKEEYEKKGSGRFVLAKAPGGRMVSPQNWYDATQPMCFRFWYFLAGSSAENLKVTQVVNKDREVTLWNDAPYQDNSKQWRQASVNLPAYNKTPTIVFDATTSYAAGAIVAVDDISLGSALCPSPGSCSFEEDMCGWITKKMNSAQWYRHRGATALNTTGVKNDHTLGTDKGYYLLLDAADTASSASGSLQSEMLALGSSVCFSLYYCIKKNSGATLAVAFHDQTGSISDLPHTVQATAPSEWTRLSIERSDLPDVFSVVITGRTARGRSDVLIDDIDVRRGKCPGTAGTTITAGPVEGPLHRISSDQKRVNRKKELLAEEAITSLAT</sequence>
<evidence type="ECO:0000259" key="2">
    <source>
        <dbReference type="PROSITE" id="PS50060"/>
    </source>
</evidence>
<dbReference type="EMBL" id="JABSTU010000007">
    <property type="protein sequence ID" value="KAH8025866.1"/>
    <property type="molecule type" value="Genomic_DNA"/>
</dbReference>
<feature type="compositionally biased region" description="Basic and acidic residues" evidence="1">
    <location>
        <begin position="241"/>
        <end position="258"/>
    </location>
</feature>
<dbReference type="GO" id="GO:0016020">
    <property type="term" value="C:membrane"/>
    <property type="evidence" value="ECO:0007669"/>
    <property type="project" value="InterPro"/>
</dbReference>
<dbReference type="PANTHER" id="PTHR23282:SF101">
    <property type="entry name" value="MAM DOMAIN-CONTAINING PROTEIN"/>
    <property type="match status" value="1"/>
</dbReference>
<feature type="compositionally biased region" description="Polar residues" evidence="1">
    <location>
        <begin position="223"/>
        <end position="240"/>
    </location>
</feature>
<keyword evidence="4" id="KW-1185">Reference proteome</keyword>
<feature type="region of interest" description="Disordered" evidence="1">
    <location>
        <begin position="223"/>
        <end position="258"/>
    </location>
</feature>
<dbReference type="InterPro" id="IPR013320">
    <property type="entry name" value="ConA-like_dom_sf"/>
</dbReference>
<dbReference type="VEuPathDB" id="VectorBase:LOC119169741"/>
<protein>
    <recommendedName>
        <fullName evidence="2">MAM domain-containing protein</fullName>
    </recommendedName>
</protein>
<dbReference type="AlphaFoldDB" id="A0A9J6DVG7"/>
<gene>
    <name evidence="3" type="ORF">HPB51_013465</name>
</gene>